<dbReference type="GO" id="GO:0006325">
    <property type="term" value="P:chromatin organization"/>
    <property type="evidence" value="ECO:0007669"/>
    <property type="project" value="UniProtKB-KW"/>
</dbReference>
<comment type="subcellular location">
    <subcellularLocation>
        <location evidence="2">Mitochondrion</location>
    </subcellularLocation>
    <subcellularLocation>
        <location evidence="1">Nucleus</location>
    </subcellularLocation>
</comment>
<keyword evidence="8" id="KW-0496">Mitochondrion</keyword>
<organism evidence="16 17">
    <name type="scientific">Striga hermonthica</name>
    <name type="common">Purple witchweed</name>
    <name type="synonym">Buchnera hermonthica</name>
    <dbReference type="NCBI Taxonomy" id="68872"/>
    <lineage>
        <taxon>Eukaryota</taxon>
        <taxon>Viridiplantae</taxon>
        <taxon>Streptophyta</taxon>
        <taxon>Embryophyta</taxon>
        <taxon>Tracheophyta</taxon>
        <taxon>Spermatophyta</taxon>
        <taxon>Magnoliopsida</taxon>
        <taxon>eudicotyledons</taxon>
        <taxon>Gunneridae</taxon>
        <taxon>Pentapetalae</taxon>
        <taxon>asterids</taxon>
        <taxon>lamiids</taxon>
        <taxon>Lamiales</taxon>
        <taxon>Orobanchaceae</taxon>
        <taxon>Buchnereae</taxon>
        <taxon>Striga</taxon>
    </lineage>
</organism>
<dbReference type="GO" id="GO:0044545">
    <property type="term" value="C:NSL complex"/>
    <property type="evidence" value="ECO:0007669"/>
    <property type="project" value="TreeGrafter"/>
</dbReference>
<dbReference type="InterPro" id="IPR025927">
    <property type="entry name" value="Znf_KANL2-like"/>
</dbReference>
<keyword evidence="9" id="KW-0539">Nucleus</keyword>
<comment type="subunit">
    <text evidence="13">Component of the NSL complex at least composed of KAT8/MOF, KANSL1, KANSL2, KANSL3, MCRS1, PHF20, OGT1/OGT, WDR5 and HCFC1.</text>
</comment>
<dbReference type="InterPro" id="IPR026316">
    <property type="entry name" value="NSL2"/>
</dbReference>
<comment type="function">
    <text evidence="12">Non-catalytic component of the NSL histone acetyltransferase complex, a multiprotein complex that mediates histone H4 acetylation at 'Lys-5'- and 'Lys-8' (H4K5ac and H4K8ac) at transcription start sites and promotes transcription initiation. Required for NSL complex stability and for transcription of intraciliary transport genes in both ciliated and non-ciliated cells by regulating histone H4 acetylation at 'Lys-5'- and 'Lys-12' (H4K5ac and H4K12ac). This is necessary for cilium assembly in ciliated cells and for organization of the microtubule cytoskeleton in non-ciliated cells. Required within the NSL complex to maintain nuclear architecture stability by promoting KAT8-mediated acetylation of lamin LMNA.</text>
</comment>
<keyword evidence="6" id="KW-0832">Ubl conjugation</keyword>
<evidence type="ECO:0000256" key="9">
    <source>
        <dbReference type="ARBA" id="ARBA00023242"/>
    </source>
</evidence>
<keyword evidence="4" id="KW-1017">Isopeptide bond</keyword>
<evidence type="ECO:0000256" key="8">
    <source>
        <dbReference type="ARBA" id="ARBA00023128"/>
    </source>
</evidence>
<evidence type="ECO:0000256" key="2">
    <source>
        <dbReference type="ARBA" id="ARBA00004173"/>
    </source>
</evidence>
<feature type="region of interest" description="Disordered" evidence="14">
    <location>
        <begin position="28"/>
        <end position="53"/>
    </location>
</feature>
<evidence type="ECO:0000256" key="6">
    <source>
        <dbReference type="ARBA" id="ARBA00022843"/>
    </source>
</evidence>
<dbReference type="Pfam" id="PF13891">
    <property type="entry name" value="zf-C3HC3H_KANSL2"/>
    <property type="match status" value="1"/>
</dbReference>
<evidence type="ECO:0000256" key="7">
    <source>
        <dbReference type="ARBA" id="ARBA00022853"/>
    </source>
</evidence>
<evidence type="ECO:0000256" key="14">
    <source>
        <dbReference type="SAM" id="MobiDB-lite"/>
    </source>
</evidence>
<evidence type="ECO:0000256" key="1">
    <source>
        <dbReference type="ARBA" id="ARBA00004123"/>
    </source>
</evidence>
<evidence type="ECO:0000256" key="12">
    <source>
        <dbReference type="ARBA" id="ARBA00093359"/>
    </source>
</evidence>
<keyword evidence="17" id="KW-1185">Reference proteome</keyword>
<evidence type="ECO:0000256" key="11">
    <source>
        <dbReference type="ARBA" id="ARBA00033378"/>
    </source>
</evidence>
<keyword evidence="7" id="KW-0156">Chromatin regulator</keyword>
<dbReference type="GO" id="GO:0005739">
    <property type="term" value="C:mitochondrion"/>
    <property type="evidence" value="ECO:0007669"/>
    <property type="project" value="UniProtKB-SubCell"/>
</dbReference>
<sequence length="280" mass="31080">MPTANLASAGGPNHHSAAPLYLKTETKPPSNAGLMLDPSVSSSSGPIRIDGSEHDAALSKSEFLTRSEFLNRRARRVKQLARVYRDHYWALMEELKLKYREYYWEYGKSPFVEDEENVRNNASRGDYAALPGENGSRGNFGVNGGNASGRVSGRCEVHGCKAKAMALTRFCHMHITSDAKQKLYESCTFSIKSSTTGPILCGRPLMKSTIPSYCPMHFQKAEKHMVRALKKAGLNVSSTSKLTPKLHVIVAEHVRQIQNKRRVAKRANLETAVIKEETNS</sequence>
<dbReference type="EMBL" id="CACSLK010020742">
    <property type="protein sequence ID" value="CAA0821246.1"/>
    <property type="molecule type" value="Genomic_DNA"/>
</dbReference>
<evidence type="ECO:0000256" key="10">
    <source>
        <dbReference type="ARBA" id="ARBA00032947"/>
    </source>
</evidence>
<dbReference type="GO" id="GO:0005634">
    <property type="term" value="C:nucleus"/>
    <property type="evidence" value="ECO:0007669"/>
    <property type="project" value="UniProtKB-SubCell"/>
</dbReference>
<name>A0A9N7N5Z2_STRHE</name>
<reference evidence="16" key="1">
    <citation type="submission" date="2019-12" db="EMBL/GenBank/DDBJ databases">
        <authorList>
            <person name="Scholes J."/>
        </authorList>
    </citation>
    <scope>NUCLEOTIDE SEQUENCE</scope>
</reference>
<protein>
    <recommendedName>
        <fullName evidence="3">KAT8 regulatory NSL complex subunit 2</fullName>
    </recommendedName>
    <alternativeName>
        <fullName evidence="11">NSL complex protein NSL2</fullName>
    </alternativeName>
    <alternativeName>
        <fullName evidence="10">Non-specific lethal 2 homolog</fullName>
    </alternativeName>
</protein>
<dbReference type="PANTHER" id="PTHR13453">
    <property type="entry name" value="KAT8 REGULATORY NSL COMPLEX SUBUNIT 2"/>
    <property type="match status" value="1"/>
</dbReference>
<dbReference type="AlphaFoldDB" id="A0A9N7N5Z2"/>
<evidence type="ECO:0000256" key="4">
    <source>
        <dbReference type="ARBA" id="ARBA00022499"/>
    </source>
</evidence>
<dbReference type="Proteomes" id="UP001153555">
    <property type="component" value="Unassembled WGS sequence"/>
</dbReference>
<dbReference type="PANTHER" id="PTHR13453:SF1">
    <property type="entry name" value="KAT8 REGULATORY NSL COMPLEX SUBUNIT 2"/>
    <property type="match status" value="1"/>
</dbReference>
<evidence type="ECO:0000256" key="3">
    <source>
        <dbReference type="ARBA" id="ARBA00015508"/>
    </source>
</evidence>
<dbReference type="OrthoDB" id="677315at2759"/>
<feature type="domain" description="KANL2-like probable zinc-finger" evidence="15">
    <location>
        <begin position="156"/>
        <end position="218"/>
    </location>
</feature>
<evidence type="ECO:0000313" key="16">
    <source>
        <dbReference type="EMBL" id="CAA0821246.1"/>
    </source>
</evidence>
<comment type="caution">
    <text evidence="16">The sequence shown here is derived from an EMBL/GenBank/DDBJ whole genome shotgun (WGS) entry which is preliminary data.</text>
</comment>
<gene>
    <name evidence="16" type="ORF">SHERM_19248</name>
</gene>
<evidence type="ECO:0000256" key="5">
    <source>
        <dbReference type="ARBA" id="ARBA00022553"/>
    </source>
</evidence>
<evidence type="ECO:0000256" key="13">
    <source>
        <dbReference type="ARBA" id="ARBA00093543"/>
    </source>
</evidence>
<keyword evidence="5" id="KW-0597">Phosphoprotein</keyword>
<evidence type="ECO:0000259" key="15">
    <source>
        <dbReference type="Pfam" id="PF13891"/>
    </source>
</evidence>
<proteinExistence type="predicted"/>
<accession>A0A9N7N5Z2</accession>
<evidence type="ECO:0000313" key="17">
    <source>
        <dbReference type="Proteomes" id="UP001153555"/>
    </source>
</evidence>